<keyword evidence="1" id="KW-0812">Transmembrane</keyword>
<gene>
    <name evidence="2" type="ORF">RchiOBHm_Chr2g0128731</name>
</gene>
<name>A0A2P6RUD6_ROSCH</name>
<evidence type="ECO:0000313" key="3">
    <source>
        <dbReference type="Proteomes" id="UP000238479"/>
    </source>
</evidence>
<evidence type="ECO:0000313" key="2">
    <source>
        <dbReference type="EMBL" id="PRQ50047.1"/>
    </source>
</evidence>
<proteinExistence type="predicted"/>
<dbReference type="EMBL" id="PDCK01000040">
    <property type="protein sequence ID" value="PRQ50047.1"/>
    <property type="molecule type" value="Genomic_DNA"/>
</dbReference>
<comment type="caution">
    <text evidence="2">The sequence shown here is derived from an EMBL/GenBank/DDBJ whole genome shotgun (WGS) entry which is preliminary data.</text>
</comment>
<reference evidence="2 3" key="1">
    <citation type="journal article" date="2018" name="Nat. Genet.">
        <title>The Rosa genome provides new insights in the design of modern roses.</title>
        <authorList>
            <person name="Bendahmane M."/>
        </authorList>
    </citation>
    <scope>NUCLEOTIDE SEQUENCE [LARGE SCALE GENOMIC DNA]</scope>
    <source>
        <strain evidence="3">cv. Old Blush</strain>
    </source>
</reference>
<dbReference type="Gramene" id="PRQ50047">
    <property type="protein sequence ID" value="PRQ50047"/>
    <property type="gene ID" value="RchiOBHm_Chr2g0128731"/>
</dbReference>
<keyword evidence="1" id="KW-1133">Transmembrane helix</keyword>
<keyword evidence="1" id="KW-0472">Membrane</keyword>
<feature type="transmembrane region" description="Helical" evidence="1">
    <location>
        <begin position="7"/>
        <end position="28"/>
    </location>
</feature>
<dbReference type="AlphaFoldDB" id="A0A2P6RUD6"/>
<evidence type="ECO:0000256" key="1">
    <source>
        <dbReference type="SAM" id="Phobius"/>
    </source>
</evidence>
<keyword evidence="3" id="KW-1185">Reference proteome</keyword>
<protein>
    <submittedName>
        <fullName evidence="2">Uncharacterized protein</fullName>
    </submittedName>
</protein>
<sequence length="45" mass="5096">MFLYVHSLIFLGGYILQYTISILLYVQIAVETDGVYKSVCCLAFS</sequence>
<accession>A0A2P6RUD6</accession>
<organism evidence="2 3">
    <name type="scientific">Rosa chinensis</name>
    <name type="common">China rose</name>
    <dbReference type="NCBI Taxonomy" id="74649"/>
    <lineage>
        <taxon>Eukaryota</taxon>
        <taxon>Viridiplantae</taxon>
        <taxon>Streptophyta</taxon>
        <taxon>Embryophyta</taxon>
        <taxon>Tracheophyta</taxon>
        <taxon>Spermatophyta</taxon>
        <taxon>Magnoliopsida</taxon>
        <taxon>eudicotyledons</taxon>
        <taxon>Gunneridae</taxon>
        <taxon>Pentapetalae</taxon>
        <taxon>rosids</taxon>
        <taxon>fabids</taxon>
        <taxon>Rosales</taxon>
        <taxon>Rosaceae</taxon>
        <taxon>Rosoideae</taxon>
        <taxon>Rosoideae incertae sedis</taxon>
        <taxon>Rosa</taxon>
    </lineage>
</organism>
<dbReference type="Proteomes" id="UP000238479">
    <property type="component" value="Chromosome 2"/>
</dbReference>